<evidence type="ECO:0000259" key="1">
    <source>
        <dbReference type="Pfam" id="PF01261"/>
    </source>
</evidence>
<dbReference type="Gene3D" id="3.20.20.150">
    <property type="entry name" value="Divalent-metal-dependent TIM barrel enzymes"/>
    <property type="match status" value="1"/>
</dbReference>
<proteinExistence type="predicted"/>
<accession>A0A8J6JD68</accession>
<comment type="caution">
    <text evidence="2">The sequence shown here is derived from an EMBL/GenBank/DDBJ whole genome shotgun (WGS) entry which is preliminary data.</text>
</comment>
<organism evidence="2 3">
    <name type="scientific">Lawsonibacter hominis</name>
    <dbReference type="NCBI Taxonomy" id="2763053"/>
    <lineage>
        <taxon>Bacteria</taxon>
        <taxon>Bacillati</taxon>
        <taxon>Bacillota</taxon>
        <taxon>Clostridia</taxon>
        <taxon>Eubacteriales</taxon>
        <taxon>Oscillospiraceae</taxon>
        <taxon>Lawsonibacter</taxon>
    </lineage>
</organism>
<keyword evidence="3" id="KW-1185">Reference proteome</keyword>
<dbReference type="RefSeq" id="WP_186907025.1">
    <property type="nucleotide sequence ID" value="NZ_JACOPP010000005.1"/>
</dbReference>
<dbReference type="InterPro" id="IPR036237">
    <property type="entry name" value="Xyl_isomerase-like_sf"/>
</dbReference>
<dbReference type="InterPro" id="IPR013022">
    <property type="entry name" value="Xyl_isomerase-like_TIM-brl"/>
</dbReference>
<dbReference type="Proteomes" id="UP000661435">
    <property type="component" value="Unassembled WGS sequence"/>
</dbReference>
<sequence>MKYGIYYAYWEKEWGGNFVPYTEKCARLGFDILEVACGAFDREDDRFFRELAAAAKANGLRLTGGYGPRKGHDLAGTDPAQVEAAFRFYADMFRKMELAGIDRLGGALYSYWPAQCTPETDKAADTDRSVARMQRLADLAADHGITLCMEALNRFEGYMINTADECLAYVRAVNRPNVKVMLDTFHMNIEEDSLTDAIRKSGPLLGHFHVGEANRRCPGPNGRFDWAAIGRALRSIGYAGGVVMEPFVRMGGQVGRDVSLWRDLSGGASNEQLDQDAATSLTWLRSVMEGKDTP</sequence>
<dbReference type="EMBL" id="JACOPP010000005">
    <property type="protein sequence ID" value="MBC5733122.1"/>
    <property type="molecule type" value="Genomic_DNA"/>
</dbReference>
<dbReference type="GO" id="GO:0016853">
    <property type="term" value="F:isomerase activity"/>
    <property type="evidence" value="ECO:0007669"/>
    <property type="project" value="UniProtKB-KW"/>
</dbReference>
<keyword evidence="2" id="KW-0413">Isomerase</keyword>
<dbReference type="PANTHER" id="PTHR12110:SF41">
    <property type="entry name" value="INOSOSE DEHYDRATASE"/>
    <property type="match status" value="1"/>
</dbReference>
<dbReference type="Pfam" id="PF01261">
    <property type="entry name" value="AP_endonuc_2"/>
    <property type="match status" value="1"/>
</dbReference>
<reference evidence="2" key="1">
    <citation type="submission" date="2020-08" db="EMBL/GenBank/DDBJ databases">
        <title>Genome public.</title>
        <authorList>
            <person name="Liu C."/>
            <person name="Sun Q."/>
        </authorList>
    </citation>
    <scope>NUCLEOTIDE SEQUENCE</scope>
    <source>
        <strain evidence="2">NSJ-51</strain>
    </source>
</reference>
<protein>
    <submittedName>
        <fullName evidence="2">Sugar phosphate isomerase/epimerase</fullName>
    </submittedName>
</protein>
<gene>
    <name evidence="2" type="ORF">H8S57_05210</name>
</gene>
<dbReference type="AlphaFoldDB" id="A0A8J6JD68"/>
<dbReference type="SUPFAM" id="SSF51658">
    <property type="entry name" value="Xylose isomerase-like"/>
    <property type="match status" value="1"/>
</dbReference>
<name>A0A8J6JD68_9FIRM</name>
<feature type="domain" description="Xylose isomerase-like TIM barrel" evidence="1">
    <location>
        <begin position="23"/>
        <end position="256"/>
    </location>
</feature>
<evidence type="ECO:0000313" key="3">
    <source>
        <dbReference type="Proteomes" id="UP000661435"/>
    </source>
</evidence>
<dbReference type="InterPro" id="IPR050312">
    <property type="entry name" value="IolE/XylAMocC-like"/>
</dbReference>
<dbReference type="PANTHER" id="PTHR12110">
    <property type="entry name" value="HYDROXYPYRUVATE ISOMERASE"/>
    <property type="match status" value="1"/>
</dbReference>
<evidence type="ECO:0000313" key="2">
    <source>
        <dbReference type="EMBL" id="MBC5733122.1"/>
    </source>
</evidence>